<proteinExistence type="predicted"/>
<gene>
    <name evidence="2" type="ORF">MsAc7_09230</name>
</gene>
<sequence>MIHKKIKYLIIISFIFFMTMGLPLSNGLSSEDLMTLEETESRMLFYNRNVGSDLKSGG</sequence>
<reference evidence="2 3" key="1">
    <citation type="submission" date="2023-07" db="EMBL/GenBank/DDBJ databases">
        <title>Closed genoem sequence of Methanosarcinaceae archaeon Ac7.</title>
        <authorList>
            <person name="Poehlein A."/>
            <person name="Protasov E."/>
            <person name="Platt K."/>
            <person name="Reeh H."/>
            <person name="Daniel R."/>
            <person name="Brune A."/>
        </authorList>
    </citation>
    <scope>NUCLEOTIDE SEQUENCE [LARGE SCALE GENOMIC DNA]</scope>
    <source>
        <strain evidence="2 3">Ac7</strain>
    </source>
</reference>
<keyword evidence="3" id="KW-1185">Reference proteome</keyword>
<organism evidence="2 3">
    <name type="scientific">Methanolapillus millepedarum</name>
    <dbReference type="NCBI Taxonomy" id="3028296"/>
    <lineage>
        <taxon>Archaea</taxon>
        <taxon>Methanobacteriati</taxon>
        <taxon>Methanobacteriota</taxon>
        <taxon>Stenosarchaea group</taxon>
        <taxon>Methanomicrobia</taxon>
        <taxon>Methanosarcinales</taxon>
        <taxon>Methanosarcinaceae</taxon>
        <taxon>Methanolapillus</taxon>
    </lineage>
</organism>
<keyword evidence="1" id="KW-0472">Membrane</keyword>
<feature type="transmembrane region" description="Helical" evidence="1">
    <location>
        <begin position="7"/>
        <end position="25"/>
    </location>
</feature>
<dbReference type="EMBL" id="CP131060">
    <property type="protein sequence ID" value="WNY25373.1"/>
    <property type="molecule type" value="Genomic_DNA"/>
</dbReference>
<dbReference type="Proteomes" id="UP001303587">
    <property type="component" value="Chromosome"/>
</dbReference>
<name>A0AA97A3W7_9EURY</name>
<evidence type="ECO:0000256" key="1">
    <source>
        <dbReference type="SAM" id="Phobius"/>
    </source>
</evidence>
<keyword evidence="1" id="KW-0812">Transmembrane</keyword>
<keyword evidence="1" id="KW-1133">Transmembrane helix</keyword>
<evidence type="ECO:0000313" key="2">
    <source>
        <dbReference type="EMBL" id="WNY25373.1"/>
    </source>
</evidence>
<protein>
    <submittedName>
        <fullName evidence="2">Uncharacterized protein</fullName>
    </submittedName>
</protein>
<evidence type="ECO:0000313" key="3">
    <source>
        <dbReference type="Proteomes" id="UP001303587"/>
    </source>
</evidence>
<accession>A0AA97A3W7</accession>
<dbReference type="AlphaFoldDB" id="A0AA97A3W7"/>